<dbReference type="Proteomes" id="UP000663854">
    <property type="component" value="Unassembled WGS sequence"/>
</dbReference>
<sequence>MTLDEYKKQREAEKKVNQLILPNFKTQAAGESHYRNVWKNPEPIYSKADNDDAMESNSEETKCEENLEQEQSKNKKNLITIPLRFKPFEFEIPRSPDYGKTRNLTDKGYNDCQRSRSGEPTVVAFRQASSQYPYRNGQCDGNNDSRQGLSHNSDHRRTSTNSNRGSRNTGQ</sequence>
<organism evidence="3 4">
    <name type="scientific">Rotaria sordida</name>
    <dbReference type="NCBI Taxonomy" id="392033"/>
    <lineage>
        <taxon>Eukaryota</taxon>
        <taxon>Metazoa</taxon>
        <taxon>Spiralia</taxon>
        <taxon>Gnathifera</taxon>
        <taxon>Rotifera</taxon>
        <taxon>Eurotatoria</taxon>
        <taxon>Bdelloidea</taxon>
        <taxon>Philodinida</taxon>
        <taxon>Philodinidae</taxon>
        <taxon>Rotaria</taxon>
    </lineage>
</organism>
<dbReference type="Proteomes" id="UP000663870">
    <property type="component" value="Unassembled WGS sequence"/>
</dbReference>
<evidence type="ECO:0000256" key="1">
    <source>
        <dbReference type="SAM" id="MobiDB-lite"/>
    </source>
</evidence>
<feature type="compositionally biased region" description="Basic and acidic residues" evidence="1">
    <location>
        <begin position="59"/>
        <end position="73"/>
    </location>
</feature>
<accession>A0A813U1L1</accession>
<evidence type="ECO:0000313" key="4">
    <source>
        <dbReference type="Proteomes" id="UP000663854"/>
    </source>
</evidence>
<dbReference type="EMBL" id="CAJNOL010000032">
    <property type="protein sequence ID" value="CAF0768701.1"/>
    <property type="molecule type" value="Genomic_DNA"/>
</dbReference>
<keyword evidence="5" id="KW-1185">Reference proteome</keyword>
<reference evidence="3" key="1">
    <citation type="submission" date="2021-02" db="EMBL/GenBank/DDBJ databases">
        <authorList>
            <person name="Nowell W R."/>
        </authorList>
    </citation>
    <scope>NUCLEOTIDE SEQUENCE</scope>
</reference>
<evidence type="ECO:0000313" key="5">
    <source>
        <dbReference type="Proteomes" id="UP000663870"/>
    </source>
</evidence>
<feature type="region of interest" description="Disordered" evidence="1">
    <location>
        <begin position="91"/>
        <end position="171"/>
    </location>
</feature>
<evidence type="ECO:0000313" key="2">
    <source>
        <dbReference type="EMBL" id="CAF0768701.1"/>
    </source>
</evidence>
<gene>
    <name evidence="2" type="ORF">JXQ802_LOCUS2600</name>
    <name evidence="3" type="ORF">PYM288_LOCUS5357</name>
</gene>
<feature type="compositionally biased region" description="Basic and acidic residues" evidence="1">
    <location>
        <begin position="91"/>
        <end position="117"/>
    </location>
</feature>
<comment type="caution">
    <text evidence="3">The sequence shown here is derived from an EMBL/GenBank/DDBJ whole genome shotgun (WGS) entry which is preliminary data.</text>
</comment>
<proteinExistence type="predicted"/>
<dbReference type="EMBL" id="CAJNOH010000054">
    <property type="protein sequence ID" value="CAF0816365.1"/>
    <property type="molecule type" value="Genomic_DNA"/>
</dbReference>
<evidence type="ECO:0000313" key="3">
    <source>
        <dbReference type="EMBL" id="CAF0816365.1"/>
    </source>
</evidence>
<protein>
    <submittedName>
        <fullName evidence="3">Uncharacterized protein</fullName>
    </submittedName>
</protein>
<feature type="compositionally biased region" description="Polar residues" evidence="1">
    <location>
        <begin position="127"/>
        <end position="151"/>
    </location>
</feature>
<name>A0A813U1L1_9BILA</name>
<feature type="region of interest" description="Disordered" evidence="1">
    <location>
        <begin position="41"/>
        <end position="75"/>
    </location>
</feature>
<feature type="compositionally biased region" description="Low complexity" evidence="1">
    <location>
        <begin position="159"/>
        <end position="171"/>
    </location>
</feature>
<dbReference type="AlphaFoldDB" id="A0A813U1L1"/>